<evidence type="ECO:0000313" key="1">
    <source>
        <dbReference type="EMBL" id="JAH32794.1"/>
    </source>
</evidence>
<reference evidence="1" key="2">
    <citation type="journal article" date="2015" name="Fish Shellfish Immunol.">
        <title>Early steps in the European eel (Anguilla anguilla)-Vibrio vulnificus interaction in the gills: Role of the RtxA13 toxin.</title>
        <authorList>
            <person name="Callol A."/>
            <person name="Pajuelo D."/>
            <person name="Ebbesson L."/>
            <person name="Teles M."/>
            <person name="MacKenzie S."/>
            <person name="Amaro C."/>
        </authorList>
    </citation>
    <scope>NUCLEOTIDE SEQUENCE</scope>
</reference>
<protein>
    <submittedName>
        <fullName evidence="1">Uncharacterized protein</fullName>
    </submittedName>
</protein>
<dbReference type="AlphaFoldDB" id="A0A0E9RUL7"/>
<accession>A0A0E9RUL7</accession>
<organism evidence="1">
    <name type="scientific">Anguilla anguilla</name>
    <name type="common">European freshwater eel</name>
    <name type="synonym">Muraena anguilla</name>
    <dbReference type="NCBI Taxonomy" id="7936"/>
    <lineage>
        <taxon>Eukaryota</taxon>
        <taxon>Metazoa</taxon>
        <taxon>Chordata</taxon>
        <taxon>Craniata</taxon>
        <taxon>Vertebrata</taxon>
        <taxon>Euteleostomi</taxon>
        <taxon>Actinopterygii</taxon>
        <taxon>Neopterygii</taxon>
        <taxon>Teleostei</taxon>
        <taxon>Anguilliformes</taxon>
        <taxon>Anguillidae</taxon>
        <taxon>Anguilla</taxon>
    </lineage>
</organism>
<name>A0A0E9RUL7_ANGAN</name>
<proteinExistence type="predicted"/>
<dbReference type="EMBL" id="GBXM01075783">
    <property type="protein sequence ID" value="JAH32794.1"/>
    <property type="molecule type" value="Transcribed_RNA"/>
</dbReference>
<reference evidence="1" key="1">
    <citation type="submission" date="2014-11" db="EMBL/GenBank/DDBJ databases">
        <authorList>
            <person name="Amaro Gonzalez C."/>
        </authorList>
    </citation>
    <scope>NUCLEOTIDE SEQUENCE</scope>
</reference>
<sequence>MLEYLKINQWQCCESCSCCLHI</sequence>